<dbReference type="Proteomes" id="UP000232688">
    <property type="component" value="Unassembled WGS sequence"/>
</dbReference>
<feature type="region of interest" description="Disordered" evidence="1">
    <location>
        <begin position="91"/>
        <end position="119"/>
    </location>
</feature>
<feature type="compositionally biased region" description="Low complexity" evidence="1">
    <location>
        <begin position="429"/>
        <end position="446"/>
    </location>
</feature>
<evidence type="ECO:0000313" key="3">
    <source>
        <dbReference type="Proteomes" id="UP000232688"/>
    </source>
</evidence>
<dbReference type="VEuPathDB" id="FungiDB:RhiirA1_541966"/>
<feature type="compositionally biased region" description="Polar residues" evidence="1">
    <location>
        <begin position="95"/>
        <end position="112"/>
    </location>
</feature>
<comment type="caution">
    <text evidence="2">The sequence shown here is derived from an EMBL/GenBank/DDBJ whole genome shotgun (WGS) entry which is preliminary data.</text>
</comment>
<dbReference type="VEuPathDB" id="FungiDB:FUN_018629"/>
<evidence type="ECO:0000313" key="2">
    <source>
        <dbReference type="EMBL" id="PKC56729.1"/>
    </source>
</evidence>
<organism evidence="2 3">
    <name type="scientific">Rhizophagus irregularis</name>
    <dbReference type="NCBI Taxonomy" id="588596"/>
    <lineage>
        <taxon>Eukaryota</taxon>
        <taxon>Fungi</taxon>
        <taxon>Fungi incertae sedis</taxon>
        <taxon>Mucoromycota</taxon>
        <taxon>Glomeromycotina</taxon>
        <taxon>Glomeromycetes</taxon>
        <taxon>Glomerales</taxon>
        <taxon>Glomeraceae</taxon>
        <taxon>Rhizophagus</taxon>
    </lineage>
</organism>
<dbReference type="VEuPathDB" id="FungiDB:FUN_007058"/>
<feature type="region of interest" description="Disordered" evidence="1">
    <location>
        <begin position="421"/>
        <end position="449"/>
    </location>
</feature>
<name>A0A2N0R0A0_9GLOM</name>
<accession>A0A2N0R0A0</accession>
<reference evidence="2 3" key="1">
    <citation type="submission" date="2017-10" db="EMBL/GenBank/DDBJ databases">
        <title>Extensive intraspecific genome diversity in a model arbuscular mycorrhizal fungus.</title>
        <authorList>
            <person name="Chen E.C.H."/>
            <person name="Morin E."/>
            <person name="Baudet D."/>
            <person name="Noel J."/>
            <person name="Ndikumana S."/>
            <person name="Charron P."/>
            <person name="St-Onge C."/>
            <person name="Giorgi J."/>
            <person name="Grigoriev I.V."/>
            <person name="Roux C."/>
            <person name="Martin F.M."/>
            <person name="Corradi N."/>
        </authorList>
    </citation>
    <scope>NUCLEOTIDE SEQUENCE [LARGE SCALE GENOMIC DNA]</scope>
    <source>
        <strain evidence="2 3">A1</strain>
    </source>
</reference>
<protein>
    <submittedName>
        <fullName evidence="2">Uncharacterized protein</fullName>
    </submittedName>
</protein>
<dbReference type="EMBL" id="LLXH01002049">
    <property type="protein sequence ID" value="PKC56729.1"/>
    <property type="molecule type" value="Genomic_DNA"/>
</dbReference>
<evidence type="ECO:0000256" key="1">
    <source>
        <dbReference type="SAM" id="MobiDB-lite"/>
    </source>
</evidence>
<reference evidence="2 3" key="2">
    <citation type="submission" date="2017-10" db="EMBL/GenBank/DDBJ databases">
        <title>Genome analyses suggest a sexual origin of heterokaryosis in a supposedly ancient asexual fungus.</title>
        <authorList>
            <person name="Corradi N."/>
            <person name="Sedzielewska K."/>
            <person name="Noel J."/>
            <person name="Charron P."/>
            <person name="Farinelli L."/>
            <person name="Marton T."/>
            <person name="Kruger M."/>
            <person name="Pelin A."/>
            <person name="Brachmann A."/>
            <person name="Corradi N."/>
        </authorList>
    </citation>
    <scope>NUCLEOTIDE SEQUENCE [LARGE SCALE GENOMIC DNA]</scope>
    <source>
        <strain evidence="2 3">A1</strain>
    </source>
</reference>
<dbReference type="VEuPathDB" id="FungiDB:RhiirFUN_011876"/>
<sequence>MSSELELLKQRITELEAENVEIAELRKENTDLRNKLSVSDAEIAELKRSNNEFLRANRKYNERRDAENAKLKARIEELESENIEVRDRLTKVEQKQSQNDITPNNNSSNFNSGAVHHEKPLEEKEMDSCLLEAHKKIVSEDIRRRNKEKKLQRKSANQDVTFGNAYVSETVVVAPQLVIADTPQEEIPTDAHRMSLEISEEFEKTVPSGNDQSHVSLVKPDLEVSMEQDDEQESLDKNQIIEQGLIQELCGTFDTCSPISSDDNISSTNTNSSCNGSENMISGSAQHLSYLFDTAIKSGQQEILDWYNYSLEFESRVDALTADGRIKDKTARSKIYKEMKPFLPAKITQDNLRKKTLRARKHLTLFGKNGVGIDKIKLVSYSATEISKLTNAQIQKVIDQVKKYISDHQCHVTLKTVPSGNDQIKDEMSTSASVSSASQSRSSGASKPDHSYFRNKILDQYPNLYRECSIENFDYYGITDETTCRDYICPLCKLGHDDEEIEDWHAKLSGLPSVLTDKIRSKLYKRYKKQTGNEPWQLTEVHESKQSEVINSKPEKGPITFEPWSSPCPICDGKHGNYGLHGEWYKNGTEYCLTCFTSSNKFKFAIVA</sequence>
<dbReference type="AlphaFoldDB" id="A0A2N0R0A0"/>
<proteinExistence type="predicted"/>
<gene>
    <name evidence="2" type="ORF">RhiirA1_541966</name>
</gene>